<dbReference type="Proteomes" id="UP001165121">
    <property type="component" value="Unassembled WGS sequence"/>
</dbReference>
<feature type="compositionally biased region" description="Acidic residues" evidence="1">
    <location>
        <begin position="103"/>
        <end position="115"/>
    </location>
</feature>
<evidence type="ECO:0000313" key="3">
    <source>
        <dbReference type="Proteomes" id="UP001165121"/>
    </source>
</evidence>
<feature type="compositionally biased region" description="Basic and acidic residues" evidence="1">
    <location>
        <begin position="138"/>
        <end position="152"/>
    </location>
</feature>
<gene>
    <name evidence="2" type="ORF">Pfra01_002562900</name>
</gene>
<organism evidence="2 3">
    <name type="scientific">Phytophthora fragariaefolia</name>
    <dbReference type="NCBI Taxonomy" id="1490495"/>
    <lineage>
        <taxon>Eukaryota</taxon>
        <taxon>Sar</taxon>
        <taxon>Stramenopiles</taxon>
        <taxon>Oomycota</taxon>
        <taxon>Peronosporomycetes</taxon>
        <taxon>Peronosporales</taxon>
        <taxon>Peronosporaceae</taxon>
        <taxon>Phytophthora</taxon>
    </lineage>
</organism>
<evidence type="ECO:0000256" key="1">
    <source>
        <dbReference type="SAM" id="MobiDB-lite"/>
    </source>
</evidence>
<dbReference type="AlphaFoldDB" id="A0A9W6YCY8"/>
<comment type="caution">
    <text evidence="2">The sequence shown here is derived from an EMBL/GenBank/DDBJ whole genome shotgun (WGS) entry which is preliminary data.</text>
</comment>
<evidence type="ECO:0000313" key="2">
    <source>
        <dbReference type="EMBL" id="GMF59384.1"/>
    </source>
</evidence>
<feature type="compositionally biased region" description="Polar residues" evidence="1">
    <location>
        <begin position="348"/>
        <end position="361"/>
    </location>
</feature>
<feature type="compositionally biased region" description="Basic residues" evidence="1">
    <location>
        <begin position="375"/>
        <end position="392"/>
    </location>
</feature>
<proteinExistence type="predicted"/>
<reference evidence="2" key="1">
    <citation type="submission" date="2023-04" db="EMBL/GenBank/DDBJ databases">
        <title>Phytophthora fragariaefolia NBRC 109709.</title>
        <authorList>
            <person name="Ichikawa N."/>
            <person name="Sato H."/>
            <person name="Tonouchi N."/>
        </authorList>
    </citation>
    <scope>NUCLEOTIDE SEQUENCE</scope>
    <source>
        <strain evidence="2">NBRC 109709</strain>
    </source>
</reference>
<dbReference type="OrthoDB" id="47172at2759"/>
<feature type="compositionally biased region" description="Basic and acidic residues" evidence="1">
    <location>
        <begin position="163"/>
        <end position="181"/>
    </location>
</feature>
<dbReference type="EMBL" id="BSXT01005032">
    <property type="protein sequence ID" value="GMF59384.1"/>
    <property type="molecule type" value="Genomic_DNA"/>
</dbReference>
<dbReference type="SUPFAM" id="SSF51197">
    <property type="entry name" value="Clavaminate synthase-like"/>
    <property type="match status" value="1"/>
</dbReference>
<feature type="region of interest" description="Disordered" evidence="1">
    <location>
        <begin position="279"/>
        <end position="461"/>
    </location>
</feature>
<keyword evidence="3" id="KW-1185">Reference proteome</keyword>
<sequence>MQVLFDVDAASVISVVSRPITRFLLSSAPKQFSFSSRWPRTIPDQDKLRKTIEAGREACQSLAATVMQYLGSMGAAGIGMDSPLSMGSAQNNGEEENKQDYRADDEDKYDDDIDNSFDYTPEVSYTVASESSEDFDGGEVRKDDNTEQKKDATQVIPPPNPPKNEDEEKVSPPPHKVDAKKIDAEDCTVLHDRTVVTQSELAVDQSSGEIRQDNKLIAITSTSSTAVDDRANMELLGSTRTEVLSDNSFLTSDDNDATSSDLRDVGYNVAAVLRAESLDDELDEKMSKSKKKPSAIVQISLENEQPAEAVETMEVDQEDAAVSKTQQSGDTAQRADDERSDAMDPQEEQSQQNNASTSLKSPDSLPDIEGVKSSPKSKKAQRPAKAMKRKQAQRPLSDVPTEDGTVFATPPKTIAATPIQTTKRPRRASSKKYPANTDEGESKQENSPPLRRSSRIKTEPPKVTCPVKVLARKEVMSHFNRSGGSKASTPATRDMSCKYCGKLLIASRGVASRHLSACHGFELQEQVESKLDEVDDIEEKPAAPLSHALVEVPSVKAEVPWGHNASTRSTRSRGLAEPLVQLMGSSELANKLKGAFQHSLFAGHGPVSRFQELIRDDVTGLRHLRVQNLLEAVDAQDGPVAQLHAKRPGVLRITGQDILDAVSKAKARNLVKFPLRFPAPRSVAEHFIRPLANELGLEYAMSNHKASVVSCPQEGTLLDWRFHRTETVLFQLGGESLCKMKMGQVEHPLQCFHPESWLLDDVAHVAKTHRVASMNKDALGFLSAPGEDLEVFDDSEIGDVGEEQHEHMLKPGSVAYLPAGAWFEIETQGSNSLWLEVQLSSMTYQDLVFSALKQLAWSDKQWRMGVQLYPGDRSQTKATRHHAEACIKLLKNEMMELEGSDLLPEYLCTVDMQNLVAQGILHDVRTSIGSTSFEVDLTSPRFKLKHKKIFKDAAYRVNPVAVLLNADEIPHLRANEDEELGADDAHGVGNSSMHHALKKKPKPKRKQALRAITHSGKHTYMIDEVFGNDKLKSQMHVKFQCSTDQSRKMEWLRGRGAEPFDLEEFNCCDSTLYQCKSSTRCEESARNLLRFLCFVGYVTQVK</sequence>
<feature type="compositionally biased region" description="Basic and acidic residues" evidence="1">
    <location>
        <begin position="333"/>
        <end position="342"/>
    </location>
</feature>
<name>A0A9W6YCY8_9STRA</name>
<dbReference type="Gene3D" id="2.60.120.650">
    <property type="entry name" value="Cupin"/>
    <property type="match status" value="1"/>
</dbReference>
<accession>A0A9W6YCY8</accession>
<feature type="region of interest" description="Disordered" evidence="1">
    <location>
        <begin position="81"/>
        <end position="181"/>
    </location>
</feature>
<protein>
    <submittedName>
        <fullName evidence="2">Unnamed protein product</fullName>
    </submittedName>
</protein>